<dbReference type="WBParaSite" id="ALUE_0000037201-mRNA-1">
    <property type="protein sequence ID" value="ALUE_0000037201-mRNA-1"/>
    <property type="gene ID" value="ALUE_0000037201"/>
</dbReference>
<dbReference type="Proteomes" id="UP000036681">
    <property type="component" value="Unplaced"/>
</dbReference>
<sequence length="52" mass="5826">MSSGVIRALRLSHDKQEMALKIVILSLASTVAFSRYICILHYSLPFKIIGMC</sequence>
<evidence type="ECO:0000256" key="1">
    <source>
        <dbReference type="SAM" id="Phobius"/>
    </source>
</evidence>
<reference evidence="3" key="1">
    <citation type="submission" date="2017-02" db="UniProtKB">
        <authorList>
            <consortium name="WormBaseParasite"/>
        </authorList>
    </citation>
    <scope>IDENTIFICATION</scope>
</reference>
<keyword evidence="1" id="KW-0472">Membrane</keyword>
<proteinExistence type="predicted"/>
<keyword evidence="2" id="KW-1185">Reference proteome</keyword>
<feature type="transmembrane region" description="Helical" evidence="1">
    <location>
        <begin position="20"/>
        <end position="44"/>
    </location>
</feature>
<accession>A0A0M3HFS7</accession>
<keyword evidence="1" id="KW-1133">Transmembrane helix</keyword>
<evidence type="ECO:0000313" key="2">
    <source>
        <dbReference type="Proteomes" id="UP000036681"/>
    </source>
</evidence>
<organism evidence="2 3">
    <name type="scientific">Ascaris lumbricoides</name>
    <name type="common">Giant roundworm</name>
    <dbReference type="NCBI Taxonomy" id="6252"/>
    <lineage>
        <taxon>Eukaryota</taxon>
        <taxon>Metazoa</taxon>
        <taxon>Ecdysozoa</taxon>
        <taxon>Nematoda</taxon>
        <taxon>Chromadorea</taxon>
        <taxon>Rhabditida</taxon>
        <taxon>Spirurina</taxon>
        <taxon>Ascaridomorpha</taxon>
        <taxon>Ascaridoidea</taxon>
        <taxon>Ascarididae</taxon>
        <taxon>Ascaris</taxon>
    </lineage>
</organism>
<dbReference type="AlphaFoldDB" id="A0A0M3HFS7"/>
<evidence type="ECO:0000313" key="3">
    <source>
        <dbReference type="WBParaSite" id="ALUE_0000037201-mRNA-1"/>
    </source>
</evidence>
<keyword evidence="1" id="KW-0812">Transmembrane</keyword>
<name>A0A0M3HFS7_ASCLU</name>
<protein>
    <submittedName>
        <fullName evidence="3">Ovule protein</fullName>
    </submittedName>
</protein>